<evidence type="ECO:0000313" key="2">
    <source>
        <dbReference type="EMBL" id="ADM79878.1"/>
    </source>
</evidence>
<dbReference type="Proteomes" id="UP000002236">
    <property type="component" value="Segment"/>
</dbReference>
<evidence type="ECO:0000256" key="1">
    <source>
        <dbReference type="SAM" id="Phobius"/>
    </source>
</evidence>
<accession>E1A2D2</accession>
<gene>
    <name evidence="2" type="ORF">phiAS5_ORF0035</name>
</gene>
<reference evidence="2 3" key="1">
    <citation type="journal article" date="2012" name="Vet. Microbiol.">
        <title>Complete genome sequence and characterization of a broad-host range T4-like bacteriophage phiAS5 infecting Aeromonas salmonicida subsp. salmonicida.</title>
        <authorList>
            <person name="Kim J.H."/>
            <person name="Son J.S."/>
            <person name="Choi Y.J."/>
            <person name="Choresca C.H.Jr."/>
            <person name="Shin S.P."/>
            <person name="Han J.E."/>
            <person name="Jun J.W."/>
            <person name="Park S.C."/>
        </authorList>
    </citation>
    <scope>NUCLEOTIDE SEQUENCE [LARGE SCALE GENOMIC DNA]</scope>
</reference>
<dbReference type="GeneID" id="9861442"/>
<proteinExistence type="predicted"/>
<name>E1A2D2_9CAUD</name>
<dbReference type="EMBL" id="HM452126">
    <property type="protein sequence ID" value="ADM79878.1"/>
    <property type="molecule type" value="Genomic_DNA"/>
</dbReference>
<sequence>MVDPQDYGLLLFGVGILVVMGMKAAFDVDTKRSNDERSAKNFLRKMLDAKSGQGIHFTKVRPIYSNRSSVKNKGFSLQEECQDIGHINSNRNKKRKKRK</sequence>
<dbReference type="KEGG" id="vg:9861442"/>
<protein>
    <submittedName>
        <fullName evidence="2">Uncharacterized protein</fullName>
    </submittedName>
</protein>
<dbReference type="RefSeq" id="YP_003969324.1">
    <property type="nucleotide sequence ID" value="NC_014636.1"/>
</dbReference>
<keyword evidence="1" id="KW-0812">Transmembrane</keyword>
<organism evidence="2 3">
    <name type="scientific">Aeromonas phage phiAS5</name>
    <dbReference type="NCBI Taxonomy" id="879630"/>
    <lineage>
        <taxon>Viruses</taxon>
        <taxon>Duplodnaviria</taxon>
        <taxon>Heunggongvirae</taxon>
        <taxon>Uroviricota</taxon>
        <taxon>Caudoviricetes</taxon>
        <taxon>Pantevenvirales</taxon>
        <taxon>Straboviridae</taxon>
        <taxon>Chrysonvirus</taxon>
        <taxon>Chrysonvirus as5</taxon>
    </lineage>
</organism>
<keyword evidence="1" id="KW-1133">Transmembrane helix</keyword>
<evidence type="ECO:0000313" key="3">
    <source>
        <dbReference type="Proteomes" id="UP000002236"/>
    </source>
</evidence>
<feature type="transmembrane region" description="Helical" evidence="1">
    <location>
        <begin position="6"/>
        <end position="26"/>
    </location>
</feature>
<keyword evidence="1" id="KW-0472">Membrane</keyword>
<keyword evidence="3" id="KW-1185">Reference proteome</keyword>